<evidence type="ECO:0000256" key="1">
    <source>
        <dbReference type="ARBA" id="ARBA00007447"/>
    </source>
</evidence>
<organism evidence="9 10">
    <name type="scientific">Digitaria exilis</name>
    <dbReference type="NCBI Taxonomy" id="1010633"/>
    <lineage>
        <taxon>Eukaryota</taxon>
        <taxon>Viridiplantae</taxon>
        <taxon>Streptophyta</taxon>
        <taxon>Embryophyta</taxon>
        <taxon>Tracheophyta</taxon>
        <taxon>Spermatophyta</taxon>
        <taxon>Magnoliopsida</taxon>
        <taxon>Liliopsida</taxon>
        <taxon>Poales</taxon>
        <taxon>Poaceae</taxon>
        <taxon>PACMAD clade</taxon>
        <taxon>Panicoideae</taxon>
        <taxon>Panicodae</taxon>
        <taxon>Paniceae</taxon>
        <taxon>Anthephorinae</taxon>
        <taxon>Digitaria</taxon>
    </lineage>
</organism>
<feature type="chain" id="PRO_5032595110" description="Peptidase A1 domain-containing protein" evidence="7">
    <location>
        <begin position="23"/>
        <end position="964"/>
    </location>
</feature>
<evidence type="ECO:0000256" key="7">
    <source>
        <dbReference type="SAM" id="SignalP"/>
    </source>
</evidence>
<dbReference type="InterPro" id="IPR032799">
    <property type="entry name" value="TAXi_C"/>
</dbReference>
<evidence type="ECO:0000256" key="4">
    <source>
        <dbReference type="ARBA" id="ARBA00022801"/>
    </source>
</evidence>
<dbReference type="Pfam" id="PF14541">
    <property type="entry name" value="TAXi_C"/>
    <property type="match status" value="2"/>
</dbReference>
<dbReference type="PROSITE" id="PS00141">
    <property type="entry name" value="ASP_PROTEASE"/>
    <property type="match status" value="2"/>
</dbReference>
<comment type="caution">
    <text evidence="9">The sequence shown here is derived from an EMBL/GenBank/DDBJ whole genome shotgun (WGS) entry which is preliminary data.</text>
</comment>
<evidence type="ECO:0000313" key="10">
    <source>
        <dbReference type="Proteomes" id="UP000636709"/>
    </source>
</evidence>
<evidence type="ECO:0000256" key="3">
    <source>
        <dbReference type="ARBA" id="ARBA00022750"/>
    </source>
</evidence>
<gene>
    <name evidence="9" type="ORF">HU200_039903</name>
</gene>
<feature type="transmembrane region" description="Helical" evidence="6">
    <location>
        <begin position="477"/>
        <end position="499"/>
    </location>
</feature>
<dbReference type="InterPro" id="IPR021109">
    <property type="entry name" value="Peptidase_aspartic_dom_sf"/>
</dbReference>
<keyword evidence="3" id="KW-0064">Aspartyl protease</keyword>
<dbReference type="Pfam" id="PF14543">
    <property type="entry name" value="TAXi_N"/>
    <property type="match status" value="2"/>
</dbReference>
<evidence type="ECO:0000256" key="6">
    <source>
        <dbReference type="SAM" id="Phobius"/>
    </source>
</evidence>
<dbReference type="GO" id="GO:0005576">
    <property type="term" value="C:extracellular region"/>
    <property type="evidence" value="ECO:0007669"/>
    <property type="project" value="TreeGrafter"/>
</dbReference>
<feature type="domain" description="Peptidase A1" evidence="8">
    <location>
        <begin position="552"/>
        <end position="957"/>
    </location>
</feature>
<evidence type="ECO:0000256" key="5">
    <source>
        <dbReference type="ARBA" id="ARBA00023180"/>
    </source>
</evidence>
<feature type="domain" description="Peptidase A1" evidence="8">
    <location>
        <begin position="74"/>
        <end position="425"/>
    </location>
</feature>
<dbReference type="Gene3D" id="2.40.70.10">
    <property type="entry name" value="Acid Proteases"/>
    <property type="match status" value="4"/>
</dbReference>
<dbReference type="SUPFAM" id="SSF50630">
    <property type="entry name" value="Acid proteases"/>
    <property type="match status" value="2"/>
</dbReference>
<dbReference type="Proteomes" id="UP000636709">
    <property type="component" value="Unassembled WGS sequence"/>
</dbReference>
<keyword evidence="7" id="KW-0732">Signal</keyword>
<comment type="similarity">
    <text evidence="1">Belongs to the peptidase A1 family.</text>
</comment>
<dbReference type="InterPro" id="IPR032861">
    <property type="entry name" value="TAXi_N"/>
</dbReference>
<name>A0A835EJD1_9POAL</name>
<evidence type="ECO:0000259" key="8">
    <source>
        <dbReference type="PROSITE" id="PS51767"/>
    </source>
</evidence>
<dbReference type="GO" id="GO:0006508">
    <property type="term" value="P:proteolysis"/>
    <property type="evidence" value="ECO:0007669"/>
    <property type="project" value="UniProtKB-KW"/>
</dbReference>
<keyword evidence="5" id="KW-0325">Glycoprotein</keyword>
<dbReference type="PANTHER" id="PTHR47967">
    <property type="entry name" value="OS07G0603500 PROTEIN-RELATED"/>
    <property type="match status" value="1"/>
</dbReference>
<dbReference type="PANTHER" id="PTHR47967:SF17">
    <property type="entry name" value="EUKARYOTIC ASPARTYL PROTEASE FAMILY PROTEIN, EXPRESSED"/>
    <property type="match status" value="1"/>
</dbReference>
<keyword evidence="2" id="KW-0645">Protease</keyword>
<keyword evidence="6" id="KW-1133">Transmembrane helix</keyword>
<dbReference type="InterPro" id="IPR051708">
    <property type="entry name" value="Plant_Aspart_Prot_A1"/>
</dbReference>
<keyword evidence="4" id="KW-0378">Hydrolase</keyword>
<dbReference type="AlphaFoldDB" id="A0A835EJD1"/>
<dbReference type="PROSITE" id="PS51767">
    <property type="entry name" value="PEPTIDASE_A1"/>
    <property type="match status" value="2"/>
</dbReference>
<proteinExistence type="inferred from homology"/>
<feature type="signal peptide" evidence="7">
    <location>
        <begin position="1"/>
        <end position="22"/>
    </location>
</feature>
<dbReference type="FunFam" id="2.40.70.10:FF:000069">
    <property type="entry name" value="Eukaryotic aspartyl protease family protein"/>
    <property type="match status" value="1"/>
</dbReference>
<keyword evidence="10" id="KW-1185">Reference proteome</keyword>
<accession>A0A835EJD1</accession>
<evidence type="ECO:0000313" key="9">
    <source>
        <dbReference type="EMBL" id="KAF8692294.1"/>
    </source>
</evidence>
<dbReference type="OrthoDB" id="2747330at2759"/>
<protein>
    <recommendedName>
        <fullName evidence="8">Peptidase A1 domain-containing protein</fullName>
    </recommendedName>
</protein>
<dbReference type="GO" id="GO:0004190">
    <property type="term" value="F:aspartic-type endopeptidase activity"/>
    <property type="evidence" value="ECO:0007669"/>
    <property type="project" value="UniProtKB-KW"/>
</dbReference>
<dbReference type="InterPro" id="IPR001969">
    <property type="entry name" value="Aspartic_peptidase_AS"/>
</dbReference>
<dbReference type="EMBL" id="JACEFO010001947">
    <property type="protein sequence ID" value="KAF8692294.1"/>
    <property type="molecule type" value="Genomic_DNA"/>
</dbReference>
<dbReference type="CDD" id="cd05476">
    <property type="entry name" value="pepsin_A_like_plant"/>
    <property type="match status" value="2"/>
</dbReference>
<keyword evidence="6" id="KW-0472">Membrane</keyword>
<sequence length="964" mass="101850">MAPATLVVFLMILCLSTVLTTAAAGAGGATGIRMKLTHRFRRAITFTRQRLASMRGGATTAGVSAPVHWATQQYIAEYVVGSPPQRAEALLDTGSDLIWTQSTTCLRKLCARQDLPYFNSSASSTFSPVPCRDASCAAANSVHLCALDGSCEFLANYGAGGIIGALATDAFVFGSGEPVTLAFGCVSFVELSPGSLHGASGLVGLGRGRLSLVSQLDAKRFSYCLTPYFHNNGATSHLFVGAGASLSSGGGVTTSSMAFVESPKDYPYSSFYYLPLIGITVGETRLAIPSSAFELRRVAEGFWIGGVVIDSGSPFTALADAAYQPLTGELSRQLNASLVAPPGGDSGMELCVPRGEVKAVVPAMVFHVAGGADMVVPPENYWAPVDKSTACLAILDGFDQNIIGNFQQQNLHLLFDVGGGKFYFQTADCTGAFLYTDTPAHASMHIIRDTHKTLEQQQRARQEQTLRSSKMAPPPTLLFLVILCIITTVVLTHVAGAGIHMKLTHVDSKGNYTTEELFRRVITVTRKRVASMSAAAATAGVSAPVHWATRQYITEYLVGDPPQRAEALIDTGSDLIWTQSTTCLRKLCAKQDLPYFNASASSTFSPVPCRDASCAANYVHLCGLDGGCTFGAFYGAGTVLGFLGTDAFVFGSGEATLAFGCVGFVQLTPGALHGASGLIGLGRGPVVLSIATEKAGEAVFESMLRATSGLLRWVTATFWTPTGLACDGRNSGFQGGRFRGTLESVKGTFWVRFSYCLTPYFHNNGAVSHLFVGAGASLSSGGDGPVSSMAFVESPKVYPYSTFYYLPLMAISIAGVELAIPSSAFELREIDKGYWSGGVIVDSGSPFTTLVDAAYQPLAGELSRQLNASLVPPPENTGSAELCVARGDVDEVVPEMVFHFAGGADMAVPPENYWAPVDKSTACLAIVHGYDQNIIGNFQQQNLHLLFDVGGGKFSFQTADCSTL</sequence>
<dbReference type="InterPro" id="IPR033121">
    <property type="entry name" value="PEPTIDASE_A1"/>
</dbReference>
<keyword evidence="6" id="KW-0812">Transmembrane</keyword>
<dbReference type="InterPro" id="IPR034161">
    <property type="entry name" value="Pepsin-like_plant"/>
</dbReference>
<evidence type="ECO:0000256" key="2">
    <source>
        <dbReference type="ARBA" id="ARBA00022670"/>
    </source>
</evidence>
<reference evidence="9" key="1">
    <citation type="submission" date="2020-07" db="EMBL/GenBank/DDBJ databases">
        <title>Genome sequence and genetic diversity analysis of an under-domesticated orphan crop, white fonio (Digitaria exilis).</title>
        <authorList>
            <person name="Bennetzen J.L."/>
            <person name="Chen S."/>
            <person name="Ma X."/>
            <person name="Wang X."/>
            <person name="Yssel A.E.J."/>
            <person name="Chaluvadi S.R."/>
            <person name="Johnson M."/>
            <person name="Gangashetty P."/>
            <person name="Hamidou F."/>
            <person name="Sanogo M.D."/>
            <person name="Zwaenepoel A."/>
            <person name="Wallace J."/>
            <person name="Van De Peer Y."/>
            <person name="Van Deynze A."/>
        </authorList>
    </citation>
    <scope>NUCLEOTIDE SEQUENCE</scope>
    <source>
        <tissue evidence="9">Leaves</tissue>
    </source>
</reference>